<gene>
    <name evidence="3" type="ORF">DJ017_11465</name>
</gene>
<comment type="caution">
    <text evidence="3">The sequence shown here is derived from an EMBL/GenBank/DDBJ whole genome shotgun (WGS) entry which is preliminary data.</text>
</comment>
<evidence type="ECO:0000259" key="2">
    <source>
        <dbReference type="Pfam" id="PF01979"/>
    </source>
</evidence>
<dbReference type="RefSeq" id="WP_111528842.1">
    <property type="nucleotide sequence ID" value="NZ_JBHRSG010000003.1"/>
</dbReference>
<proteinExistence type="predicted"/>
<feature type="chain" id="PRO_5016360793" evidence="1">
    <location>
        <begin position="26"/>
        <end position="440"/>
    </location>
</feature>
<protein>
    <submittedName>
        <fullName evidence="3">Amidohydrolase family protein</fullName>
    </submittedName>
</protein>
<dbReference type="Gene3D" id="2.30.40.10">
    <property type="entry name" value="Urease, subunit C, domain 1"/>
    <property type="match status" value="1"/>
</dbReference>
<dbReference type="InterPro" id="IPR057744">
    <property type="entry name" value="OTAase-like"/>
</dbReference>
<reference evidence="4" key="1">
    <citation type="submission" date="2018-05" db="EMBL/GenBank/DDBJ databases">
        <authorList>
            <person name="Li X."/>
        </authorList>
    </citation>
    <scope>NUCLEOTIDE SEQUENCE [LARGE SCALE GENOMIC DNA]</scope>
    <source>
        <strain evidence="4">LX32</strain>
    </source>
</reference>
<dbReference type="EMBL" id="QFYQ01000001">
    <property type="protein sequence ID" value="RAK55094.1"/>
    <property type="molecule type" value="Genomic_DNA"/>
</dbReference>
<dbReference type="SUPFAM" id="SSF51556">
    <property type="entry name" value="Metallo-dependent hydrolases"/>
    <property type="match status" value="1"/>
</dbReference>
<keyword evidence="1" id="KW-0732">Signal</keyword>
<keyword evidence="4" id="KW-1185">Reference proteome</keyword>
<dbReference type="CDD" id="cd01299">
    <property type="entry name" value="Met_dep_hydrolase_A"/>
    <property type="match status" value="1"/>
</dbReference>
<dbReference type="InterPro" id="IPR032466">
    <property type="entry name" value="Metal_Hydrolase"/>
</dbReference>
<dbReference type="Proteomes" id="UP000249254">
    <property type="component" value="Unassembled WGS sequence"/>
</dbReference>
<dbReference type="InterPro" id="IPR051781">
    <property type="entry name" value="Metallo-dep_Hydrolase"/>
</dbReference>
<organism evidence="3 4">
    <name type="scientific">Phenylobacterium soli</name>
    <dbReference type="NCBI Taxonomy" id="2170551"/>
    <lineage>
        <taxon>Bacteria</taxon>
        <taxon>Pseudomonadati</taxon>
        <taxon>Pseudomonadota</taxon>
        <taxon>Alphaproteobacteria</taxon>
        <taxon>Caulobacterales</taxon>
        <taxon>Caulobacteraceae</taxon>
        <taxon>Phenylobacterium</taxon>
    </lineage>
</organism>
<dbReference type="PANTHER" id="PTHR43135">
    <property type="entry name" value="ALPHA-D-RIBOSE 1-METHYLPHOSPHONATE 5-TRIPHOSPHATE DIPHOSPHATASE"/>
    <property type="match status" value="1"/>
</dbReference>
<name>A0A328ANP5_9CAUL</name>
<dbReference type="OrthoDB" id="8098664at2"/>
<dbReference type="InterPro" id="IPR006680">
    <property type="entry name" value="Amidohydro-rel"/>
</dbReference>
<dbReference type="Gene3D" id="3.20.20.140">
    <property type="entry name" value="Metal-dependent hydrolases"/>
    <property type="match status" value="1"/>
</dbReference>
<feature type="signal peptide" evidence="1">
    <location>
        <begin position="1"/>
        <end position="25"/>
    </location>
</feature>
<evidence type="ECO:0000256" key="1">
    <source>
        <dbReference type="SAM" id="SignalP"/>
    </source>
</evidence>
<dbReference type="Pfam" id="PF01979">
    <property type="entry name" value="Amidohydro_1"/>
    <property type="match status" value="1"/>
</dbReference>
<evidence type="ECO:0000313" key="3">
    <source>
        <dbReference type="EMBL" id="RAK55094.1"/>
    </source>
</evidence>
<keyword evidence="3" id="KW-0378">Hydrolase</keyword>
<evidence type="ECO:0000313" key="4">
    <source>
        <dbReference type="Proteomes" id="UP000249254"/>
    </source>
</evidence>
<accession>A0A328ANP5</accession>
<dbReference type="SUPFAM" id="SSF51338">
    <property type="entry name" value="Composite domain of metallo-dependent hydrolases"/>
    <property type="match status" value="1"/>
</dbReference>
<sequence length="440" mass="46137">MACSKFKLIAAVAGAALMGAGAASAKDLVIHAGRLIDGTGAAPKAQVSILVHDDRITAVQPGFVTPAGAEVVDLSGATVLPGLIDDHVHITQSFHKGDPIHTAMTRTDADDTIDAVSNARATLLAGFTTVRDVGGDTKVVVALKRAIAAGVTPGPRMWVAGTPLGPTGGHGDPANGLDPEIEHPHWTDSVIDSPEAARRTVRRLKREGVDLIKIMPSGGVMSIGDDPKLQLMADDEIKAVIDTAHSLGMKVAAHAHGKQAIDHTISMGVDSIEHSTYADAESFKLYKQHGTYLVPTLLVADRVYEHAKSHPEDLNPSTAQKAVETVPHIKQMLHDAYLAGVKVALGTDTFGMSNHGENAQEFGLMVKAGMTPMDAIKAGTWNAADLIGDTKDIGSVQPGRFADLVAVSGDPLQDVTVLEHVQFVMKGGQVYKANGKPVIP</sequence>
<dbReference type="InterPro" id="IPR011059">
    <property type="entry name" value="Metal-dep_hydrolase_composite"/>
</dbReference>
<dbReference type="GO" id="GO:0016810">
    <property type="term" value="F:hydrolase activity, acting on carbon-nitrogen (but not peptide) bonds"/>
    <property type="evidence" value="ECO:0007669"/>
    <property type="project" value="InterPro"/>
</dbReference>
<dbReference type="AlphaFoldDB" id="A0A328ANP5"/>
<dbReference type="PANTHER" id="PTHR43135:SF3">
    <property type="entry name" value="ALPHA-D-RIBOSE 1-METHYLPHOSPHONATE 5-TRIPHOSPHATE DIPHOSPHATASE"/>
    <property type="match status" value="1"/>
</dbReference>
<feature type="domain" description="Amidohydrolase-related" evidence="2">
    <location>
        <begin position="78"/>
        <end position="430"/>
    </location>
</feature>